<evidence type="ECO:0000313" key="6">
    <source>
        <dbReference type="Proteomes" id="UP000663792"/>
    </source>
</evidence>
<proteinExistence type="predicted"/>
<evidence type="ECO:0000256" key="2">
    <source>
        <dbReference type="ARBA" id="ARBA00023125"/>
    </source>
</evidence>
<dbReference type="InterPro" id="IPR037171">
    <property type="entry name" value="NagB/RpiA_transferase-like"/>
</dbReference>
<reference evidence="5" key="1">
    <citation type="submission" date="2021-01" db="EMBL/GenBank/DDBJ databases">
        <title>YIM 132084 draft genome.</title>
        <authorList>
            <person name="An D."/>
        </authorList>
    </citation>
    <scope>NUCLEOTIDE SEQUENCE</scope>
    <source>
        <strain evidence="5">YIM 132084</strain>
    </source>
</reference>
<dbReference type="SMART" id="SM00420">
    <property type="entry name" value="HTH_DEOR"/>
    <property type="match status" value="1"/>
</dbReference>
<keyword evidence="3" id="KW-0804">Transcription</keyword>
<dbReference type="PROSITE" id="PS51000">
    <property type="entry name" value="HTH_DEOR_2"/>
    <property type="match status" value="1"/>
</dbReference>
<dbReference type="PROSITE" id="PS00894">
    <property type="entry name" value="HTH_DEOR_1"/>
    <property type="match status" value="1"/>
</dbReference>
<accession>A0A938YI72</accession>
<keyword evidence="6" id="KW-1185">Reference proteome</keyword>
<dbReference type="AlphaFoldDB" id="A0A938YI72"/>
<dbReference type="GO" id="GO:0003677">
    <property type="term" value="F:DNA binding"/>
    <property type="evidence" value="ECO:0007669"/>
    <property type="project" value="UniProtKB-KW"/>
</dbReference>
<dbReference type="EMBL" id="JAERWK010000016">
    <property type="protein sequence ID" value="MBM9468260.1"/>
    <property type="molecule type" value="Genomic_DNA"/>
</dbReference>
<dbReference type="Pfam" id="PF00455">
    <property type="entry name" value="DeoRC"/>
    <property type="match status" value="1"/>
</dbReference>
<keyword evidence="1" id="KW-0805">Transcription regulation</keyword>
<evidence type="ECO:0000313" key="5">
    <source>
        <dbReference type="EMBL" id="MBM9468260.1"/>
    </source>
</evidence>
<name>A0A938YI72_9ACTN</name>
<gene>
    <name evidence="5" type="ORF">JL106_13325</name>
</gene>
<dbReference type="InterPro" id="IPR050313">
    <property type="entry name" value="Carb_Metab_HTH_regulators"/>
</dbReference>
<dbReference type="Gene3D" id="3.40.50.1360">
    <property type="match status" value="1"/>
</dbReference>
<dbReference type="PRINTS" id="PR00037">
    <property type="entry name" value="HTHLACR"/>
</dbReference>
<dbReference type="InterPro" id="IPR036390">
    <property type="entry name" value="WH_DNA-bd_sf"/>
</dbReference>
<evidence type="ECO:0000259" key="4">
    <source>
        <dbReference type="PROSITE" id="PS51000"/>
    </source>
</evidence>
<comment type="caution">
    <text evidence="5">The sequence shown here is derived from an EMBL/GenBank/DDBJ whole genome shotgun (WGS) entry which is preliminary data.</text>
</comment>
<dbReference type="InterPro" id="IPR018356">
    <property type="entry name" value="Tscrpt_reg_HTH_DeoR_CS"/>
</dbReference>
<evidence type="ECO:0000256" key="3">
    <source>
        <dbReference type="ARBA" id="ARBA00023163"/>
    </source>
</evidence>
<sequence length="272" mass="28417">MASLDELAREQAVLAALRSSGRVSIQELAGKFGVSAVTVRKDLDALARRQLLRRVRGGAVSVGATDEGSFDGRLRQAVAAKAAIARAAARLVRDGDVIAMDASTTCYHLARELLHRRDLVVVTNGLRAATLLMAKSDATVMMPGGILRRSSGSLIAPVGDVLTGRGRIRLGFFGVVGLSTSRGLLDISAGEAQTKQHLVNACDEVHGVFDSSKADGFGLHTFAGPGQITGLWTDEGLDPAVTATWAAVGVPVTTVRVDHTLVTPFPLTGEVG</sequence>
<organism evidence="5 6">
    <name type="scientific">Nakamurella leprariae</name>
    <dbReference type="NCBI Taxonomy" id="2803911"/>
    <lineage>
        <taxon>Bacteria</taxon>
        <taxon>Bacillati</taxon>
        <taxon>Actinomycetota</taxon>
        <taxon>Actinomycetes</taxon>
        <taxon>Nakamurellales</taxon>
        <taxon>Nakamurellaceae</taxon>
        <taxon>Nakamurella</taxon>
    </lineage>
</organism>
<feature type="domain" description="HTH deoR-type" evidence="4">
    <location>
        <begin position="6"/>
        <end position="61"/>
    </location>
</feature>
<dbReference type="SUPFAM" id="SSF100950">
    <property type="entry name" value="NagB/RpiA/CoA transferase-like"/>
    <property type="match status" value="1"/>
</dbReference>
<evidence type="ECO:0000256" key="1">
    <source>
        <dbReference type="ARBA" id="ARBA00023015"/>
    </source>
</evidence>
<dbReference type="SUPFAM" id="SSF46785">
    <property type="entry name" value="Winged helix' DNA-binding domain"/>
    <property type="match status" value="1"/>
</dbReference>
<dbReference type="SMART" id="SM01134">
    <property type="entry name" value="DeoRC"/>
    <property type="match status" value="1"/>
</dbReference>
<dbReference type="RefSeq" id="WP_205261196.1">
    <property type="nucleotide sequence ID" value="NZ_JAERWK010000016.1"/>
</dbReference>
<dbReference type="Proteomes" id="UP000663792">
    <property type="component" value="Unassembled WGS sequence"/>
</dbReference>
<dbReference type="GO" id="GO:0003700">
    <property type="term" value="F:DNA-binding transcription factor activity"/>
    <property type="evidence" value="ECO:0007669"/>
    <property type="project" value="InterPro"/>
</dbReference>
<dbReference type="Pfam" id="PF08220">
    <property type="entry name" value="HTH_DeoR"/>
    <property type="match status" value="1"/>
</dbReference>
<dbReference type="PANTHER" id="PTHR30363">
    <property type="entry name" value="HTH-TYPE TRANSCRIPTIONAL REGULATOR SRLR-RELATED"/>
    <property type="match status" value="1"/>
</dbReference>
<protein>
    <submittedName>
        <fullName evidence="5">DeoR/GlpR transcriptional regulator</fullName>
    </submittedName>
</protein>
<keyword evidence="2" id="KW-0238">DNA-binding</keyword>
<dbReference type="PANTHER" id="PTHR30363:SF44">
    <property type="entry name" value="AGA OPERON TRANSCRIPTIONAL REPRESSOR-RELATED"/>
    <property type="match status" value="1"/>
</dbReference>
<dbReference type="Gene3D" id="1.10.10.10">
    <property type="entry name" value="Winged helix-like DNA-binding domain superfamily/Winged helix DNA-binding domain"/>
    <property type="match status" value="1"/>
</dbReference>
<dbReference type="InterPro" id="IPR014036">
    <property type="entry name" value="DeoR-like_C"/>
</dbReference>
<dbReference type="InterPro" id="IPR036388">
    <property type="entry name" value="WH-like_DNA-bd_sf"/>
</dbReference>
<dbReference type="InterPro" id="IPR001034">
    <property type="entry name" value="DeoR_HTH"/>
</dbReference>